<evidence type="ECO:0000256" key="4">
    <source>
        <dbReference type="ARBA" id="ARBA00022989"/>
    </source>
</evidence>
<protein>
    <submittedName>
        <fullName evidence="9">ABC transporter permease</fullName>
    </submittedName>
</protein>
<evidence type="ECO:0000259" key="8">
    <source>
        <dbReference type="Pfam" id="PF12704"/>
    </source>
</evidence>
<keyword evidence="5 6" id="KW-0472">Membrane</keyword>
<accession>A0A4Z0C359</accession>
<dbReference type="EMBL" id="SMLM01000001">
    <property type="protein sequence ID" value="TFZ05382.1"/>
    <property type="molecule type" value="Genomic_DNA"/>
</dbReference>
<evidence type="ECO:0000259" key="7">
    <source>
        <dbReference type="Pfam" id="PF02687"/>
    </source>
</evidence>
<evidence type="ECO:0000256" key="1">
    <source>
        <dbReference type="ARBA" id="ARBA00004651"/>
    </source>
</evidence>
<evidence type="ECO:0000313" key="10">
    <source>
        <dbReference type="Proteomes" id="UP000298180"/>
    </source>
</evidence>
<dbReference type="RefSeq" id="WP_135261463.1">
    <property type="nucleotide sequence ID" value="NZ_SMLM01000001.1"/>
</dbReference>
<dbReference type="InterPro" id="IPR003838">
    <property type="entry name" value="ABC3_permease_C"/>
</dbReference>
<feature type="transmembrane region" description="Helical" evidence="6">
    <location>
        <begin position="331"/>
        <end position="357"/>
    </location>
</feature>
<dbReference type="InterPro" id="IPR051125">
    <property type="entry name" value="ABC-4/HrtB_transporter"/>
</dbReference>
<reference evidence="9 10" key="1">
    <citation type="submission" date="2019-03" db="EMBL/GenBank/DDBJ databases">
        <title>Ramlibacter henchirensis DSM 14656, whole genome shotgun sequence.</title>
        <authorList>
            <person name="Zhang X."/>
            <person name="Feng G."/>
            <person name="Zhu H."/>
        </authorList>
    </citation>
    <scope>NUCLEOTIDE SEQUENCE [LARGE SCALE GENOMIC DNA]</scope>
    <source>
        <strain evidence="9 10">DSM 14656</strain>
    </source>
</reference>
<dbReference type="Proteomes" id="UP000298180">
    <property type="component" value="Unassembled WGS sequence"/>
</dbReference>
<sequence length="416" mass="44802">MRGILSIAWRSAWNRRFVLLLVVLSIAFSTFLVMTLERVRADVRESFSQSVSGTDLIVGPRGGRLELLLYSVFRWGSAPGTMQWSSATKIGAHRSVAWWVPLSLGDSHRGFPVLATTPSYFEHFRFGRRERLQFEQGGGFGSDFDAVLGADVAQALGYEPGERIVLSHGTGEADFNDHADKPFTVVGVLRRTGTPVDRTIHIGLDGMDAVHEHFAGGVALPASHNAAHADDEDRTITAVLVGLKNRAAVFSVQRDIQDFRGEPLMAVLPGVVLDELWQAVGSTEQVLRWMTAFVAAVSLAGLVAVVLTGLEQRRRELAILRAVGAGPGHVMLLLCVEGVLITAAGAFLGLAAHWLAIGLLDDWLRVSWGVQVALTAPGAHELTLIGSILACGVLASLLPGLRAYRISLVDGLSPRV</sequence>
<dbReference type="GO" id="GO:0005886">
    <property type="term" value="C:plasma membrane"/>
    <property type="evidence" value="ECO:0007669"/>
    <property type="project" value="UniProtKB-SubCell"/>
</dbReference>
<dbReference type="Pfam" id="PF12704">
    <property type="entry name" value="MacB_PCD"/>
    <property type="match status" value="1"/>
</dbReference>
<feature type="transmembrane region" description="Helical" evidence="6">
    <location>
        <begin position="289"/>
        <end position="310"/>
    </location>
</feature>
<organism evidence="9 10">
    <name type="scientific">Ramlibacter henchirensis</name>
    <dbReference type="NCBI Taxonomy" id="204072"/>
    <lineage>
        <taxon>Bacteria</taxon>
        <taxon>Pseudomonadati</taxon>
        <taxon>Pseudomonadota</taxon>
        <taxon>Betaproteobacteria</taxon>
        <taxon>Burkholderiales</taxon>
        <taxon>Comamonadaceae</taxon>
        <taxon>Ramlibacter</taxon>
    </lineage>
</organism>
<feature type="domain" description="ABC3 transporter permease C-terminal" evidence="7">
    <location>
        <begin position="291"/>
        <end position="407"/>
    </location>
</feature>
<feature type="transmembrane region" description="Helical" evidence="6">
    <location>
        <begin position="377"/>
        <end position="398"/>
    </location>
</feature>
<dbReference type="PANTHER" id="PTHR43738:SF2">
    <property type="entry name" value="ABC TRANSPORTER PERMEASE"/>
    <property type="match status" value="1"/>
</dbReference>
<keyword evidence="3 6" id="KW-0812">Transmembrane</keyword>
<keyword evidence="2" id="KW-1003">Cell membrane</keyword>
<evidence type="ECO:0000256" key="3">
    <source>
        <dbReference type="ARBA" id="ARBA00022692"/>
    </source>
</evidence>
<evidence type="ECO:0000313" key="9">
    <source>
        <dbReference type="EMBL" id="TFZ05382.1"/>
    </source>
</evidence>
<dbReference type="PANTHER" id="PTHR43738">
    <property type="entry name" value="ABC TRANSPORTER, MEMBRANE PROTEIN"/>
    <property type="match status" value="1"/>
</dbReference>
<keyword evidence="10" id="KW-1185">Reference proteome</keyword>
<proteinExistence type="predicted"/>
<evidence type="ECO:0000256" key="5">
    <source>
        <dbReference type="ARBA" id="ARBA00023136"/>
    </source>
</evidence>
<keyword evidence="4 6" id="KW-1133">Transmembrane helix</keyword>
<dbReference type="InterPro" id="IPR025857">
    <property type="entry name" value="MacB_PCD"/>
</dbReference>
<comment type="caution">
    <text evidence="9">The sequence shown here is derived from an EMBL/GenBank/DDBJ whole genome shotgun (WGS) entry which is preliminary data.</text>
</comment>
<dbReference type="OrthoDB" id="9784014at2"/>
<evidence type="ECO:0000256" key="6">
    <source>
        <dbReference type="SAM" id="Phobius"/>
    </source>
</evidence>
<feature type="domain" description="MacB-like periplasmic core" evidence="8">
    <location>
        <begin position="19"/>
        <end position="258"/>
    </location>
</feature>
<dbReference type="AlphaFoldDB" id="A0A4Z0C359"/>
<name>A0A4Z0C359_9BURK</name>
<dbReference type="Pfam" id="PF02687">
    <property type="entry name" value="FtsX"/>
    <property type="match status" value="1"/>
</dbReference>
<evidence type="ECO:0000256" key="2">
    <source>
        <dbReference type="ARBA" id="ARBA00022475"/>
    </source>
</evidence>
<gene>
    <name evidence="9" type="ORF">EZ313_01530</name>
</gene>
<comment type="subcellular location">
    <subcellularLocation>
        <location evidence="1">Cell membrane</location>
        <topology evidence="1">Multi-pass membrane protein</topology>
    </subcellularLocation>
</comment>